<comment type="caution">
    <text evidence="1">The sequence shown here is derived from an EMBL/GenBank/DDBJ whole genome shotgun (WGS) entry which is preliminary data.</text>
</comment>
<gene>
    <name evidence="1" type="ORF">JIV24_11530</name>
</gene>
<keyword evidence="2" id="KW-1185">Reference proteome</keyword>
<dbReference type="RefSeq" id="WP_200465194.1">
    <property type="nucleotide sequence ID" value="NZ_JAENRR010000024.1"/>
</dbReference>
<name>A0ABS1HKH6_9BACT</name>
<accession>A0ABS1HKH6</accession>
<reference evidence="1 2" key="1">
    <citation type="submission" date="2021-01" db="EMBL/GenBank/DDBJ databases">
        <title>Carboxyliciviraga sp.nov., isolated from coastal sediments.</title>
        <authorList>
            <person name="Lu D."/>
            <person name="Zhang T."/>
        </authorList>
    </citation>
    <scope>NUCLEOTIDE SEQUENCE [LARGE SCALE GENOMIC DNA]</scope>
    <source>
        <strain evidence="1 2">N1Y132</strain>
    </source>
</reference>
<protein>
    <recommendedName>
        <fullName evidence="3">Secretion system C-terminal sorting domain-containing protein</fullName>
    </recommendedName>
</protein>
<organism evidence="1 2">
    <name type="scientific">Carboxylicivirga marina</name>
    <dbReference type="NCBI Taxonomy" id="2800988"/>
    <lineage>
        <taxon>Bacteria</taxon>
        <taxon>Pseudomonadati</taxon>
        <taxon>Bacteroidota</taxon>
        <taxon>Bacteroidia</taxon>
        <taxon>Marinilabiliales</taxon>
        <taxon>Marinilabiliaceae</taxon>
        <taxon>Carboxylicivirga</taxon>
    </lineage>
</organism>
<dbReference type="Proteomes" id="UP000605676">
    <property type="component" value="Unassembled WGS sequence"/>
</dbReference>
<dbReference type="EMBL" id="JAENRR010000024">
    <property type="protein sequence ID" value="MBK3517965.1"/>
    <property type="molecule type" value="Genomic_DNA"/>
</dbReference>
<evidence type="ECO:0008006" key="3">
    <source>
        <dbReference type="Google" id="ProtNLM"/>
    </source>
</evidence>
<proteinExistence type="predicted"/>
<evidence type="ECO:0000313" key="2">
    <source>
        <dbReference type="Proteomes" id="UP000605676"/>
    </source>
</evidence>
<evidence type="ECO:0000313" key="1">
    <source>
        <dbReference type="EMBL" id="MBK3517965.1"/>
    </source>
</evidence>
<sequence length="99" mass="11110">MFIKPEIGISNDQDGSELYIYLNNERKAFNIIATGGESNYEIQNGVEFTDVKPGFYLVKLQIKSVKSQGANVGQLENVHLIGLAAVDAEIEMRFMRIKK</sequence>